<evidence type="ECO:0000256" key="5">
    <source>
        <dbReference type="RuleBase" id="RU003682"/>
    </source>
</evidence>
<evidence type="ECO:0000256" key="1">
    <source>
        <dbReference type="ARBA" id="ARBA00008056"/>
    </source>
</evidence>
<name>A0A9D3RQM0_ANGAN</name>
<evidence type="ECO:0000313" key="7">
    <source>
        <dbReference type="EMBL" id="KAG5839160.1"/>
    </source>
</evidence>
<dbReference type="Gene3D" id="2.60.120.330">
    <property type="entry name" value="B-lactam Antibiotic, Isopenicillin N Synthase, Chain"/>
    <property type="match status" value="1"/>
</dbReference>
<dbReference type="InterPro" id="IPR005123">
    <property type="entry name" value="Oxoglu/Fe-dep_dioxygenase_dom"/>
</dbReference>
<protein>
    <recommendedName>
        <fullName evidence="6">Fe2OG dioxygenase domain-containing protein</fullName>
    </recommendedName>
</protein>
<evidence type="ECO:0000256" key="2">
    <source>
        <dbReference type="ARBA" id="ARBA00022723"/>
    </source>
</evidence>
<dbReference type="InterPro" id="IPR027443">
    <property type="entry name" value="IPNS-like_sf"/>
</dbReference>
<accession>A0A9D3RQM0</accession>
<dbReference type="PANTHER" id="PTHR10209:SF881">
    <property type="entry name" value="FI07970P-RELATED"/>
    <property type="match status" value="1"/>
</dbReference>
<evidence type="ECO:0000313" key="8">
    <source>
        <dbReference type="Proteomes" id="UP001044222"/>
    </source>
</evidence>
<comment type="caution">
    <text evidence="7">The sequence shown here is derived from an EMBL/GenBank/DDBJ whole genome shotgun (WGS) entry which is preliminary data.</text>
</comment>
<dbReference type="GO" id="GO:0046872">
    <property type="term" value="F:metal ion binding"/>
    <property type="evidence" value="ECO:0007669"/>
    <property type="project" value="UniProtKB-KW"/>
</dbReference>
<comment type="similarity">
    <text evidence="1 5">Belongs to the iron/ascorbate-dependent oxidoreductase family.</text>
</comment>
<organism evidence="7 8">
    <name type="scientific">Anguilla anguilla</name>
    <name type="common">European freshwater eel</name>
    <name type="synonym">Muraena anguilla</name>
    <dbReference type="NCBI Taxonomy" id="7936"/>
    <lineage>
        <taxon>Eukaryota</taxon>
        <taxon>Metazoa</taxon>
        <taxon>Chordata</taxon>
        <taxon>Craniata</taxon>
        <taxon>Vertebrata</taxon>
        <taxon>Euteleostomi</taxon>
        <taxon>Actinopterygii</taxon>
        <taxon>Neopterygii</taxon>
        <taxon>Teleostei</taxon>
        <taxon>Anguilliformes</taxon>
        <taxon>Anguillidae</taxon>
        <taxon>Anguilla</taxon>
    </lineage>
</organism>
<feature type="domain" description="Fe2OG dioxygenase" evidence="6">
    <location>
        <begin position="148"/>
        <end position="254"/>
    </location>
</feature>
<dbReference type="EMBL" id="JAFIRN010000011">
    <property type="protein sequence ID" value="KAG5839160.1"/>
    <property type="molecule type" value="Genomic_DNA"/>
</dbReference>
<keyword evidence="8" id="KW-1185">Reference proteome</keyword>
<dbReference type="FunFam" id="2.60.120.330:FF:000038">
    <property type="entry name" value="Si:dkey-10o6.2"/>
    <property type="match status" value="1"/>
</dbReference>
<reference evidence="7" key="1">
    <citation type="submission" date="2021-01" db="EMBL/GenBank/DDBJ databases">
        <title>A chromosome-scale assembly of European eel, Anguilla anguilla.</title>
        <authorList>
            <person name="Henkel C."/>
            <person name="Jong-Raadsen S.A."/>
            <person name="Dufour S."/>
            <person name="Weltzien F.-A."/>
            <person name="Palstra A.P."/>
            <person name="Pelster B."/>
            <person name="Spaink H.P."/>
            <person name="Van Den Thillart G.E."/>
            <person name="Jansen H."/>
            <person name="Zahm M."/>
            <person name="Klopp C."/>
            <person name="Cedric C."/>
            <person name="Louis A."/>
            <person name="Berthelot C."/>
            <person name="Parey E."/>
            <person name="Roest Crollius H."/>
            <person name="Montfort J."/>
            <person name="Robinson-Rechavi M."/>
            <person name="Bucao C."/>
            <person name="Bouchez O."/>
            <person name="Gislard M."/>
            <person name="Lluch J."/>
            <person name="Milhes M."/>
            <person name="Lampietro C."/>
            <person name="Lopez Roques C."/>
            <person name="Donnadieu C."/>
            <person name="Braasch I."/>
            <person name="Desvignes T."/>
            <person name="Postlethwait J."/>
            <person name="Bobe J."/>
            <person name="Guiguen Y."/>
            <person name="Dirks R."/>
        </authorList>
    </citation>
    <scope>NUCLEOTIDE SEQUENCE</scope>
    <source>
        <strain evidence="7">Tag_6206</strain>
        <tissue evidence="7">Liver</tissue>
    </source>
</reference>
<keyword evidence="3 5" id="KW-0560">Oxidoreductase</keyword>
<sequence>MNIGLPVVDFDAYRLGVDDVADEKLDVLAKELKTAFTEVGFVYLKNNGISQQEGNYSEVNHGWVCAGSERLNPQRASDLKEAFNITTLNPNVKWPSNDVVPDFREKLLSFFQRCKDLSLRVLRVLELSLGVAPDVFLGKHSMVGEEQNGTTLRLLHYPPVRPESVKEEQVRCGEHSDFGTITMVFQGPGGGLQVLDRTGNYITAPTIPGTVLINIGDLMQRWTADVFVSAIHRVLLPPAGDMSTRQSIAFFLHPNDDALITCTDGSDKYPPVNALDYLNERFTHSYGKK</sequence>
<proteinExistence type="inferred from homology"/>
<dbReference type="InterPro" id="IPR044861">
    <property type="entry name" value="IPNS-like_FE2OG_OXY"/>
</dbReference>
<dbReference type="GO" id="GO:0016491">
    <property type="term" value="F:oxidoreductase activity"/>
    <property type="evidence" value="ECO:0007669"/>
    <property type="project" value="UniProtKB-KW"/>
</dbReference>
<gene>
    <name evidence="7" type="ORF">ANANG_G00201990</name>
</gene>
<keyword evidence="2 5" id="KW-0479">Metal-binding</keyword>
<dbReference type="Proteomes" id="UP001044222">
    <property type="component" value="Chromosome 11"/>
</dbReference>
<keyword evidence="4 5" id="KW-0408">Iron</keyword>
<dbReference type="SUPFAM" id="SSF51197">
    <property type="entry name" value="Clavaminate synthase-like"/>
    <property type="match status" value="1"/>
</dbReference>
<dbReference type="AlphaFoldDB" id="A0A9D3RQM0"/>
<dbReference type="PANTHER" id="PTHR10209">
    <property type="entry name" value="OXIDOREDUCTASE, 2OG-FE II OXYGENASE FAMILY PROTEIN"/>
    <property type="match status" value="1"/>
</dbReference>
<dbReference type="Pfam" id="PF03171">
    <property type="entry name" value="2OG-FeII_Oxy"/>
    <property type="match status" value="1"/>
</dbReference>
<evidence type="ECO:0000256" key="3">
    <source>
        <dbReference type="ARBA" id="ARBA00023002"/>
    </source>
</evidence>
<evidence type="ECO:0000259" key="6">
    <source>
        <dbReference type="PROSITE" id="PS51471"/>
    </source>
</evidence>
<dbReference type="PROSITE" id="PS51471">
    <property type="entry name" value="FE2OG_OXY"/>
    <property type="match status" value="1"/>
</dbReference>
<evidence type="ECO:0000256" key="4">
    <source>
        <dbReference type="ARBA" id="ARBA00023004"/>
    </source>
</evidence>